<evidence type="ECO:0000256" key="1">
    <source>
        <dbReference type="SAM" id="MobiDB-lite"/>
    </source>
</evidence>
<organism evidence="3 4">
    <name type="scientific">Paspalum notatum var. saurae</name>
    <dbReference type="NCBI Taxonomy" id="547442"/>
    <lineage>
        <taxon>Eukaryota</taxon>
        <taxon>Viridiplantae</taxon>
        <taxon>Streptophyta</taxon>
        <taxon>Embryophyta</taxon>
        <taxon>Tracheophyta</taxon>
        <taxon>Spermatophyta</taxon>
        <taxon>Magnoliopsida</taxon>
        <taxon>Liliopsida</taxon>
        <taxon>Poales</taxon>
        <taxon>Poaceae</taxon>
        <taxon>PACMAD clade</taxon>
        <taxon>Panicoideae</taxon>
        <taxon>Andropogonodae</taxon>
        <taxon>Paspaleae</taxon>
        <taxon>Paspalinae</taxon>
        <taxon>Paspalum</taxon>
    </lineage>
</organism>
<dbReference type="EMBL" id="CP144747">
    <property type="protein sequence ID" value="WVZ63736.1"/>
    <property type="molecule type" value="Genomic_DNA"/>
</dbReference>
<evidence type="ECO:0000313" key="4">
    <source>
        <dbReference type="Proteomes" id="UP001341281"/>
    </source>
</evidence>
<dbReference type="InterPro" id="IPR036397">
    <property type="entry name" value="RNaseH_sf"/>
</dbReference>
<dbReference type="Gene3D" id="3.30.420.10">
    <property type="entry name" value="Ribonuclease H-like superfamily/Ribonuclease H"/>
    <property type="match status" value="1"/>
</dbReference>
<dbReference type="Proteomes" id="UP001341281">
    <property type="component" value="Chromosome 03"/>
</dbReference>
<dbReference type="InterPro" id="IPR043502">
    <property type="entry name" value="DNA/RNA_pol_sf"/>
</dbReference>
<dbReference type="SUPFAM" id="SSF53098">
    <property type="entry name" value="Ribonuclease H-like"/>
    <property type="match status" value="1"/>
</dbReference>
<accession>A0AAQ3SZS6</accession>
<dbReference type="AlphaFoldDB" id="A0AAQ3SZS6"/>
<dbReference type="InterPro" id="IPR012337">
    <property type="entry name" value="RNaseH-like_sf"/>
</dbReference>
<dbReference type="InterPro" id="IPR039537">
    <property type="entry name" value="Retrotran_Ty1/copia-like"/>
</dbReference>
<dbReference type="GO" id="GO:0003676">
    <property type="term" value="F:nucleic acid binding"/>
    <property type="evidence" value="ECO:0007669"/>
    <property type="project" value="InterPro"/>
</dbReference>
<feature type="region of interest" description="Disordered" evidence="1">
    <location>
        <begin position="232"/>
        <end position="281"/>
    </location>
</feature>
<dbReference type="GO" id="GO:0015074">
    <property type="term" value="P:DNA integration"/>
    <property type="evidence" value="ECO:0007669"/>
    <property type="project" value="InterPro"/>
</dbReference>
<evidence type="ECO:0000259" key="2">
    <source>
        <dbReference type="PROSITE" id="PS50994"/>
    </source>
</evidence>
<gene>
    <name evidence="3" type="ORF">U9M48_013344</name>
</gene>
<evidence type="ECO:0000313" key="3">
    <source>
        <dbReference type="EMBL" id="WVZ63736.1"/>
    </source>
</evidence>
<dbReference type="Pfam" id="PF00665">
    <property type="entry name" value="rve"/>
    <property type="match status" value="1"/>
</dbReference>
<reference evidence="3 4" key="1">
    <citation type="submission" date="2024-02" db="EMBL/GenBank/DDBJ databases">
        <title>High-quality chromosome-scale genome assembly of Pensacola bahiagrass (Paspalum notatum Flugge var. saurae).</title>
        <authorList>
            <person name="Vega J.M."/>
            <person name="Podio M."/>
            <person name="Orjuela J."/>
            <person name="Siena L.A."/>
            <person name="Pessino S.C."/>
            <person name="Combes M.C."/>
            <person name="Mariac C."/>
            <person name="Albertini E."/>
            <person name="Pupilli F."/>
            <person name="Ortiz J.P.A."/>
            <person name="Leblanc O."/>
        </authorList>
    </citation>
    <scope>NUCLEOTIDE SEQUENCE [LARGE SCALE GENOMIC DNA]</scope>
    <source>
        <strain evidence="3">R1</strain>
        <tissue evidence="3">Leaf</tissue>
    </source>
</reference>
<dbReference type="PANTHER" id="PTHR42648:SF21">
    <property type="entry name" value="CYSTEINE-RICH RLK (RECEPTOR-LIKE PROTEIN KINASE) 8"/>
    <property type="match status" value="1"/>
</dbReference>
<keyword evidence="4" id="KW-1185">Reference proteome</keyword>
<feature type="domain" description="Integrase catalytic" evidence="2">
    <location>
        <begin position="4"/>
        <end position="182"/>
    </location>
</feature>
<dbReference type="SUPFAM" id="SSF56672">
    <property type="entry name" value="DNA/RNA polymerases"/>
    <property type="match status" value="1"/>
</dbReference>
<dbReference type="InterPro" id="IPR001584">
    <property type="entry name" value="Integrase_cat-core"/>
</dbReference>
<protein>
    <recommendedName>
        <fullName evidence="2">Integrase catalytic domain-containing protein</fullName>
    </recommendedName>
</protein>
<dbReference type="PANTHER" id="PTHR42648">
    <property type="entry name" value="TRANSPOSASE, PUTATIVE-RELATED"/>
    <property type="match status" value="1"/>
</dbReference>
<name>A0AAQ3SZS6_PASNO</name>
<sequence length="562" mass="63497">MVAASHTPINQVMATRLGELLHMDTVGPSRVRSVSGKWYVLVIVDDFSRWSWVRFMESKDEPFQFVHDLVLRLRNESGHAMRALRSDNGSEFKNDRFKAFCHSQGLEHQFSSPYVPQQNGVVECKNRTLVEMARTMLNEHRTPRKFWAEAINTACYMSNRIFLRAVLDKTSIVETCDVTFDETMPCTTPGFELAGDDEIGTTIFEDDEEDVDVSGDTAPAAAPEPAASLLEDDEGAPVHSPSTTWEQPPLDPPVHLAGPAEDVGEVTTEPQPSRMVQRDHPSRNIIGGLNERVTRSRYTSIAHFAHSACVASFEPHDVGHAISDPNWVNAMHEELENFERNQVWVLVEPPPHCNPIGTKWVFKNKQGEDGVVVRNKARLVAQASKRFKLFQMDVKSAFLNGFIEEEVYIYVDDIIFGGSSHALCSKFFERGTFVHQSKYTRDLLRKFEMADASPQMTPMSTSTALDAGEDGKEVDQKVYRGMIGSLLYLTTMRLDIQFAIGLCARFQPSPRESHRTAFKRILSAISVAKNPVLHSRTKHIDMRYHFLRDNYEKGMIDIVKGE</sequence>
<dbReference type="PROSITE" id="PS50994">
    <property type="entry name" value="INTEGRASE"/>
    <property type="match status" value="1"/>
</dbReference>
<proteinExistence type="predicted"/>